<evidence type="ECO:0000256" key="1">
    <source>
        <dbReference type="SAM" id="MobiDB-lite"/>
    </source>
</evidence>
<organism evidence="2 3">
    <name type="scientific">Alosa alosa</name>
    <name type="common">allis shad</name>
    <dbReference type="NCBI Taxonomy" id="278164"/>
    <lineage>
        <taxon>Eukaryota</taxon>
        <taxon>Metazoa</taxon>
        <taxon>Chordata</taxon>
        <taxon>Craniata</taxon>
        <taxon>Vertebrata</taxon>
        <taxon>Euteleostomi</taxon>
        <taxon>Actinopterygii</taxon>
        <taxon>Neopterygii</taxon>
        <taxon>Teleostei</taxon>
        <taxon>Clupei</taxon>
        <taxon>Clupeiformes</taxon>
        <taxon>Clupeoidei</taxon>
        <taxon>Clupeidae</taxon>
        <taxon>Alosa</taxon>
    </lineage>
</organism>
<dbReference type="EMBL" id="JADWDJ010000008">
    <property type="protein sequence ID" value="KAG5277103.1"/>
    <property type="molecule type" value="Genomic_DNA"/>
</dbReference>
<name>A0AAV6GPJ2_9TELE</name>
<keyword evidence="3" id="KW-1185">Reference proteome</keyword>
<reference evidence="2" key="1">
    <citation type="submission" date="2020-10" db="EMBL/GenBank/DDBJ databases">
        <title>Chromosome-scale genome assembly of the Allis shad, Alosa alosa.</title>
        <authorList>
            <person name="Margot Z."/>
            <person name="Christophe K."/>
            <person name="Cabau C."/>
            <person name="Louis A."/>
            <person name="Berthelot C."/>
            <person name="Parey E."/>
            <person name="Roest Crollius H."/>
            <person name="Montfort J."/>
            <person name="Robinson-Rechavi M."/>
            <person name="Bucao C."/>
            <person name="Bouchez O."/>
            <person name="Gislard M."/>
            <person name="Lluch J."/>
            <person name="Milhes M."/>
            <person name="Lampietro C."/>
            <person name="Lopez Roques C."/>
            <person name="Donnadieu C."/>
            <person name="Braasch I."/>
            <person name="Desvignes T."/>
            <person name="Postlethwait J."/>
            <person name="Bobe J."/>
            <person name="Guiguen Y."/>
        </authorList>
    </citation>
    <scope>NUCLEOTIDE SEQUENCE</scope>
    <source>
        <strain evidence="2">M-15738</strain>
        <tissue evidence="2">Blood</tissue>
    </source>
</reference>
<feature type="region of interest" description="Disordered" evidence="1">
    <location>
        <begin position="20"/>
        <end position="91"/>
    </location>
</feature>
<evidence type="ECO:0000313" key="2">
    <source>
        <dbReference type="EMBL" id="KAG5277103.1"/>
    </source>
</evidence>
<accession>A0AAV6GPJ2</accession>
<feature type="compositionally biased region" description="Basic and acidic residues" evidence="1">
    <location>
        <begin position="20"/>
        <end position="29"/>
    </location>
</feature>
<proteinExistence type="predicted"/>
<dbReference type="Proteomes" id="UP000823561">
    <property type="component" value="Chromosome 8"/>
</dbReference>
<sequence>MKASLQAFEERRKPYWVLQREKNMDDINREASQARGDLQPGEPATEKVNMEDTVAGEDLQPDEPATDLGSSYPAPVEGSLDTEAGEDAQPDEPASWVVTNAQMWQKMAQDGRVVYTMPIMNFEGFLVTRAGEDFQSDNPASWIVANGQMWENMAQ</sequence>
<evidence type="ECO:0000313" key="3">
    <source>
        <dbReference type="Proteomes" id="UP000823561"/>
    </source>
</evidence>
<protein>
    <submittedName>
        <fullName evidence="2">Uncharacterized protein</fullName>
    </submittedName>
</protein>
<gene>
    <name evidence="2" type="ORF">AALO_G00113560</name>
</gene>
<dbReference type="AlphaFoldDB" id="A0AAV6GPJ2"/>
<comment type="caution">
    <text evidence="2">The sequence shown here is derived from an EMBL/GenBank/DDBJ whole genome shotgun (WGS) entry which is preliminary data.</text>
</comment>